<organism evidence="2 3">
    <name type="scientific">Candidatus Dechloromonas phosphorivorans</name>
    <dbReference type="NCBI Taxonomy" id="2899244"/>
    <lineage>
        <taxon>Bacteria</taxon>
        <taxon>Pseudomonadati</taxon>
        <taxon>Pseudomonadota</taxon>
        <taxon>Betaproteobacteria</taxon>
        <taxon>Rhodocyclales</taxon>
        <taxon>Azonexaceae</taxon>
        <taxon>Dechloromonas</taxon>
    </lineage>
</organism>
<dbReference type="Proteomes" id="UP000739411">
    <property type="component" value="Unassembled WGS sequence"/>
</dbReference>
<keyword evidence="2" id="KW-0808">Transferase</keyword>
<dbReference type="EMBL" id="JADJMS010000042">
    <property type="protein sequence ID" value="MBK7416385.1"/>
    <property type="molecule type" value="Genomic_DNA"/>
</dbReference>
<dbReference type="GO" id="GO:0032259">
    <property type="term" value="P:methylation"/>
    <property type="evidence" value="ECO:0007669"/>
    <property type="project" value="UniProtKB-KW"/>
</dbReference>
<proteinExistence type="predicted"/>
<reference evidence="2 3" key="1">
    <citation type="submission" date="2020-10" db="EMBL/GenBank/DDBJ databases">
        <title>Connecting structure to function with the recovery of over 1000 high-quality activated sludge metagenome-assembled genomes encoding full-length rRNA genes using long-read sequencing.</title>
        <authorList>
            <person name="Singleton C.M."/>
            <person name="Petriglieri F."/>
            <person name="Kristensen J.M."/>
            <person name="Kirkegaard R.H."/>
            <person name="Michaelsen T.Y."/>
            <person name="Andersen M.H."/>
            <person name="Karst S.M."/>
            <person name="Dueholm M.S."/>
            <person name="Nielsen P.H."/>
            <person name="Albertsen M."/>
        </authorList>
    </citation>
    <scope>NUCLEOTIDE SEQUENCE [LARGE SCALE GENOMIC DNA]</scope>
    <source>
        <strain evidence="2">EsbW_18-Q3-R4-48_BATAC.463</strain>
    </source>
</reference>
<evidence type="ECO:0000259" key="1">
    <source>
        <dbReference type="Pfam" id="PF10119"/>
    </source>
</evidence>
<name>A0A935KBJ2_9RHOO</name>
<gene>
    <name evidence="2" type="ORF">IPJ38_16070</name>
</gene>
<dbReference type="InterPro" id="IPR018773">
    <property type="entry name" value="MeTrfase_reg_dom_prd"/>
</dbReference>
<keyword evidence="2" id="KW-0489">Methyltransferase</keyword>
<accession>A0A935KBJ2</accession>
<feature type="domain" description="Methyltransferase regulatory" evidence="1">
    <location>
        <begin position="9"/>
        <end position="49"/>
    </location>
</feature>
<protein>
    <submittedName>
        <fullName evidence="2">Methyltransferase regulatory domain-containing protein</fullName>
    </submittedName>
</protein>
<evidence type="ECO:0000313" key="2">
    <source>
        <dbReference type="EMBL" id="MBK7416385.1"/>
    </source>
</evidence>
<dbReference type="Pfam" id="PF10119">
    <property type="entry name" value="MethyTransf_Reg"/>
    <property type="match status" value="1"/>
</dbReference>
<sequence length="98" mass="11024">MESAPTQAPNYLAQEYLNEAWYPLYVTDVMRELAPAKLEYVASATLGDNDLRFLVSDDLASLIRVLPIPCAWPWKPRPSFVLAIRLSGLMQSKVLGKK</sequence>
<dbReference type="AlphaFoldDB" id="A0A935KBJ2"/>
<evidence type="ECO:0000313" key="3">
    <source>
        <dbReference type="Proteomes" id="UP000739411"/>
    </source>
</evidence>
<dbReference type="GO" id="GO:0008168">
    <property type="term" value="F:methyltransferase activity"/>
    <property type="evidence" value="ECO:0007669"/>
    <property type="project" value="UniProtKB-KW"/>
</dbReference>
<comment type="caution">
    <text evidence="2">The sequence shown here is derived from an EMBL/GenBank/DDBJ whole genome shotgun (WGS) entry which is preliminary data.</text>
</comment>